<organism evidence="2 3">
    <name type="scientific">Rhynchophorus ferrugineus</name>
    <name type="common">Red palm weevil</name>
    <name type="synonym">Curculio ferrugineus</name>
    <dbReference type="NCBI Taxonomy" id="354439"/>
    <lineage>
        <taxon>Eukaryota</taxon>
        <taxon>Metazoa</taxon>
        <taxon>Ecdysozoa</taxon>
        <taxon>Arthropoda</taxon>
        <taxon>Hexapoda</taxon>
        <taxon>Insecta</taxon>
        <taxon>Pterygota</taxon>
        <taxon>Neoptera</taxon>
        <taxon>Endopterygota</taxon>
        <taxon>Coleoptera</taxon>
        <taxon>Polyphaga</taxon>
        <taxon>Cucujiformia</taxon>
        <taxon>Curculionidae</taxon>
        <taxon>Dryophthorinae</taxon>
        <taxon>Rhynchophorus</taxon>
    </lineage>
</organism>
<accession>A0A834MI58</accession>
<keyword evidence="1" id="KW-0472">Membrane</keyword>
<feature type="transmembrane region" description="Helical" evidence="1">
    <location>
        <begin position="69"/>
        <end position="92"/>
    </location>
</feature>
<proteinExistence type="predicted"/>
<feature type="transmembrane region" description="Helical" evidence="1">
    <location>
        <begin position="112"/>
        <end position="131"/>
    </location>
</feature>
<dbReference type="Gene3D" id="1.20.1070.10">
    <property type="entry name" value="Rhodopsin 7-helix transmembrane proteins"/>
    <property type="match status" value="1"/>
</dbReference>
<feature type="transmembrane region" description="Helical" evidence="1">
    <location>
        <begin position="216"/>
        <end position="237"/>
    </location>
</feature>
<keyword evidence="3" id="KW-1185">Reference proteome</keyword>
<evidence type="ECO:0000256" key="1">
    <source>
        <dbReference type="SAM" id="Phobius"/>
    </source>
</evidence>
<name>A0A834MI58_RHYFE</name>
<feature type="transmembrane region" description="Helical" evidence="1">
    <location>
        <begin position="182"/>
        <end position="200"/>
    </location>
</feature>
<dbReference type="Proteomes" id="UP000625711">
    <property type="component" value="Unassembled WGS sequence"/>
</dbReference>
<protein>
    <recommendedName>
        <fullName evidence="4">G-protein coupled receptors family 1 profile domain-containing protein</fullName>
    </recommendedName>
</protein>
<evidence type="ECO:0000313" key="3">
    <source>
        <dbReference type="Proteomes" id="UP000625711"/>
    </source>
</evidence>
<gene>
    <name evidence="2" type="ORF">GWI33_007548</name>
</gene>
<comment type="caution">
    <text evidence="2">The sequence shown here is derived from an EMBL/GenBank/DDBJ whole genome shotgun (WGS) entry which is preliminary data.</text>
</comment>
<evidence type="ECO:0008006" key="4">
    <source>
        <dbReference type="Google" id="ProtNLM"/>
    </source>
</evidence>
<dbReference type="SUPFAM" id="SSF81321">
    <property type="entry name" value="Family A G protein-coupled receptor-like"/>
    <property type="match status" value="1"/>
</dbReference>
<dbReference type="OrthoDB" id="6784480at2759"/>
<dbReference type="EMBL" id="JAACXV010000374">
    <property type="protein sequence ID" value="KAF7279134.1"/>
    <property type="molecule type" value="Genomic_DNA"/>
</dbReference>
<dbReference type="AlphaFoldDB" id="A0A834MI58"/>
<keyword evidence="1" id="KW-0812">Transmembrane</keyword>
<reference evidence="2" key="1">
    <citation type="submission" date="2020-08" db="EMBL/GenBank/DDBJ databases">
        <title>Genome sequencing and assembly of the red palm weevil Rhynchophorus ferrugineus.</title>
        <authorList>
            <person name="Dias G.B."/>
            <person name="Bergman C.M."/>
            <person name="Manee M."/>
        </authorList>
    </citation>
    <scope>NUCLEOTIDE SEQUENCE</scope>
    <source>
        <strain evidence="2">AA-2017</strain>
        <tissue evidence="2">Whole larva</tissue>
    </source>
</reference>
<sequence length="325" mass="37848">MADFLMDFDDYTTTTPSINDSHKQTSNCIAVDYSIDWLLFMVVTGSILAEIYTIITIKKNKSLQTYQNLLILKIVWSHLGYNVLGEVLILLVTLLAESVKSEGYCFLRNLDFLCLDMTYYLITMLALDWFVTQYHPNFYQKHLVAFRRWGLWICCLVLLPEALLTSVYCFAATSTVGKVRHVFQKVSFFLCFVSVMVMLIKKRRRPLSMESRKYQYCFTVSWAFLMMCLPRNIYYVLMELYLYAYRTVFHPALIILNDITVAISLSAPLVMVYVLCKFNKHFKVAYTGCCKKKRAETCISDNLENGNADVRQERNVVMYSVDIDQ</sequence>
<feature type="transmembrane region" description="Helical" evidence="1">
    <location>
        <begin position="249"/>
        <end position="276"/>
    </location>
</feature>
<feature type="transmembrane region" description="Helical" evidence="1">
    <location>
        <begin position="37"/>
        <end position="57"/>
    </location>
</feature>
<evidence type="ECO:0000313" key="2">
    <source>
        <dbReference type="EMBL" id="KAF7279134.1"/>
    </source>
</evidence>
<keyword evidence="1" id="KW-1133">Transmembrane helix</keyword>
<feature type="transmembrane region" description="Helical" evidence="1">
    <location>
        <begin position="151"/>
        <end position="176"/>
    </location>
</feature>